<dbReference type="Proteomes" id="UP000305067">
    <property type="component" value="Unassembled WGS sequence"/>
</dbReference>
<name>A0A5C3QJ72_9AGAR</name>
<proteinExistence type="predicted"/>
<gene>
    <name evidence="1" type="ORF">BDV98DRAFT_507371</name>
</gene>
<dbReference type="OrthoDB" id="128536at2759"/>
<sequence>MQQQVLYPASDSHIALKIARHSRCSRCECCYGLHPPPDLHVVLDDSSPGGSVLGDLDQYGSDDDEDTRPYLETCSCGHGIPEHGADENVLGINEFGRVGRVAVRLDELLQDRGKLLDFNYSDVDIQSLKRQMKPFNSSNSSPRASG</sequence>
<evidence type="ECO:0000313" key="2">
    <source>
        <dbReference type="Proteomes" id="UP000305067"/>
    </source>
</evidence>
<dbReference type="STRING" id="1884261.A0A5C3QJ72"/>
<reference evidence="1 2" key="1">
    <citation type="journal article" date="2019" name="Nat. Ecol. Evol.">
        <title>Megaphylogeny resolves global patterns of mushroom evolution.</title>
        <authorList>
            <person name="Varga T."/>
            <person name="Krizsan K."/>
            <person name="Foldi C."/>
            <person name="Dima B."/>
            <person name="Sanchez-Garcia M."/>
            <person name="Sanchez-Ramirez S."/>
            <person name="Szollosi G.J."/>
            <person name="Szarkandi J.G."/>
            <person name="Papp V."/>
            <person name="Albert L."/>
            <person name="Andreopoulos W."/>
            <person name="Angelini C."/>
            <person name="Antonin V."/>
            <person name="Barry K.W."/>
            <person name="Bougher N.L."/>
            <person name="Buchanan P."/>
            <person name="Buyck B."/>
            <person name="Bense V."/>
            <person name="Catcheside P."/>
            <person name="Chovatia M."/>
            <person name="Cooper J."/>
            <person name="Damon W."/>
            <person name="Desjardin D."/>
            <person name="Finy P."/>
            <person name="Geml J."/>
            <person name="Haridas S."/>
            <person name="Hughes K."/>
            <person name="Justo A."/>
            <person name="Karasinski D."/>
            <person name="Kautmanova I."/>
            <person name="Kiss B."/>
            <person name="Kocsube S."/>
            <person name="Kotiranta H."/>
            <person name="LaButti K.M."/>
            <person name="Lechner B.E."/>
            <person name="Liimatainen K."/>
            <person name="Lipzen A."/>
            <person name="Lukacs Z."/>
            <person name="Mihaltcheva S."/>
            <person name="Morgado L.N."/>
            <person name="Niskanen T."/>
            <person name="Noordeloos M.E."/>
            <person name="Ohm R.A."/>
            <person name="Ortiz-Santana B."/>
            <person name="Ovrebo C."/>
            <person name="Racz N."/>
            <person name="Riley R."/>
            <person name="Savchenko A."/>
            <person name="Shiryaev A."/>
            <person name="Soop K."/>
            <person name="Spirin V."/>
            <person name="Szebenyi C."/>
            <person name="Tomsovsky M."/>
            <person name="Tulloss R.E."/>
            <person name="Uehling J."/>
            <person name="Grigoriev I.V."/>
            <person name="Vagvolgyi C."/>
            <person name="Papp T."/>
            <person name="Martin F.M."/>
            <person name="Miettinen O."/>
            <person name="Hibbett D.S."/>
            <person name="Nagy L.G."/>
        </authorList>
    </citation>
    <scope>NUCLEOTIDE SEQUENCE [LARGE SCALE GENOMIC DNA]</scope>
    <source>
        <strain evidence="1 2">CBS 309.79</strain>
    </source>
</reference>
<protein>
    <submittedName>
        <fullName evidence="1">Uncharacterized protein</fullName>
    </submittedName>
</protein>
<dbReference type="EMBL" id="ML178824">
    <property type="protein sequence ID" value="TFL01587.1"/>
    <property type="molecule type" value="Genomic_DNA"/>
</dbReference>
<evidence type="ECO:0000313" key="1">
    <source>
        <dbReference type="EMBL" id="TFL01587.1"/>
    </source>
</evidence>
<keyword evidence="2" id="KW-1185">Reference proteome</keyword>
<accession>A0A5C3QJ72</accession>
<organism evidence="1 2">
    <name type="scientific">Pterulicium gracile</name>
    <dbReference type="NCBI Taxonomy" id="1884261"/>
    <lineage>
        <taxon>Eukaryota</taxon>
        <taxon>Fungi</taxon>
        <taxon>Dikarya</taxon>
        <taxon>Basidiomycota</taxon>
        <taxon>Agaricomycotina</taxon>
        <taxon>Agaricomycetes</taxon>
        <taxon>Agaricomycetidae</taxon>
        <taxon>Agaricales</taxon>
        <taxon>Pleurotineae</taxon>
        <taxon>Pterulaceae</taxon>
        <taxon>Pterulicium</taxon>
    </lineage>
</organism>
<dbReference type="AlphaFoldDB" id="A0A5C3QJ72"/>